<dbReference type="Proteomes" id="UP001270362">
    <property type="component" value="Unassembled WGS sequence"/>
</dbReference>
<protein>
    <submittedName>
        <fullName evidence="1">Uncharacterized protein</fullName>
    </submittedName>
</protein>
<reference evidence="1" key="1">
    <citation type="journal article" date="2023" name="Mol. Phylogenet. Evol.">
        <title>Genome-scale phylogeny and comparative genomics of the fungal order Sordariales.</title>
        <authorList>
            <person name="Hensen N."/>
            <person name="Bonometti L."/>
            <person name="Westerberg I."/>
            <person name="Brannstrom I.O."/>
            <person name="Guillou S."/>
            <person name="Cros-Aarteil S."/>
            <person name="Calhoun S."/>
            <person name="Haridas S."/>
            <person name="Kuo A."/>
            <person name="Mondo S."/>
            <person name="Pangilinan J."/>
            <person name="Riley R."/>
            <person name="LaButti K."/>
            <person name="Andreopoulos B."/>
            <person name="Lipzen A."/>
            <person name="Chen C."/>
            <person name="Yan M."/>
            <person name="Daum C."/>
            <person name="Ng V."/>
            <person name="Clum A."/>
            <person name="Steindorff A."/>
            <person name="Ohm R.A."/>
            <person name="Martin F."/>
            <person name="Silar P."/>
            <person name="Natvig D.O."/>
            <person name="Lalanne C."/>
            <person name="Gautier V."/>
            <person name="Ament-Velasquez S.L."/>
            <person name="Kruys A."/>
            <person name="Hutchinson M.I."/>
            <person name="Powell A.J."/>
            <person name="Barry K."/>
            <person name="Miller A.N."/>
            <person name="Grigoriev I.V."/>
            <person name="Debuchy R."/>
            <person name="Gladieux P."/>
            <person name="Hiltunen Thoren M."/>
            <person name="Johannesson H."/>
        </authorList>
    </citation>
    <scope>NUCLEOTIDE SEQUENCE</scope>
    <source>
        <strain evidence="1">CBS 314.62</strain>
    </source>
</reference>
<dbReference type="EMBL" id="JAULSO010000001">
    <property type="protein sequence ID" value="KAK3693047.1"/>
    <property type="molecule type" value="Genomic_DNA"/>
</dbReference>
<evidence type="ECO:0000313" key="2">
    <source>
        <dbReference type="Proteomes" id="UP001270362"/>
    </source>
</evidence>
<comment type="caution">
    <text evidence="1">The sequence shown here is derived from an EMBL/GenBank/DDBJ whole genome shotgun (WGS) entry which is preliminary data.</text>
</comment>
<gene>
    <name evidence="1" type="ORF">B0T22DRAFT_448876</name>
</gene>
<dbReference type="AlphaFoldDB" id="A0AAE0XGL9"/>
<reference evidence="1" key="2">
    <citation type="submission" date="2023-06" db="EMBL/GenBank/DDBJ databases">
        <authorList>
            <consortium name="Lawrence Berkeley National Laboratory"/>
            <person name="Haridas S."/>
            <person name="Hensen N."/>
            <person name="Bonometti L."/>
            <person name="Westerberg I."/>
            <person name="Brannstrom I.O."/>
            <person name="Guillou S."/>
            <person name="Cros-Aarteil S."/>
            <person name="Calhoun S."/>
            <person name="Kuo A."/>
            <person name="Mondo S."/>
            <person name="Pangilinan J."/>
            <person name="Riley R."/>
            <person name="Labutti K."/>
            <person name="Andreopoulos B."/>
            <person name="Lipzen A."/>
            <person name="Chen C."/>
            <person name="Yanf M."/>
            <person name="Daum C."/>
            <person name="Ng V."/>
            <person name="Clum A."/>
            <person name="Steindorff A."/>
            <person name="Ohm R."/>
            <person name="Martin F."/>
            <person name="Silar P."/>
            <person name="Natvig D."/>
            <person name="Lalanne C."/>
            <person name="Gautier V."/>
            <person name="Ament-Velasquez S.L."/>
            <person name="Kruys A."/>
            <person name="Hutchinson M.I."/>
            <person name="Powell A.J."/>
            <person name="Barry K."/>
            <person name="Miller A.N."/>
            <person name="Grigoriev I.V."/>
            <person name="Debuchy R."/>
            <person name="Gladieux P."/>
            <person name="Thoren M.H."/>
            <person name="Johannesson H."/>
        </authorList>
    </citation>
    <scope>NUCLEOTIDE SEQUENCE</scope>
    <source>
        <strain evidence="1">CBS 314.62</strain>
    </source>
</reference>
<name>A0AAE0XGL9_9PEZI</name>
<keyword evidence="2" id="KW-1185">Reference proteome</keyword>
<sequence>MAELSVSDEKKTLSRHMRERWESGSWLLGLAARNSWAFDAIFWKYLDDRYLWAH</sequence>
<proteinExistence type="predicted"/>
<accession>A0AAE0XGL9</accession>
<organism evidence="1 2">
    <name type="scientific">Podospora appendiculata</name>
    <dbReference type="NCBI Taxonomy" id="314037"/>
    <lineage>
        <taxon>Eukaryota</taxon>
        <taxon>Fungi</taxon>
        <taxon>Dikarya</taxon>
        <taxon>Ascomycota</taxon>
        <taxon>Pezizomycotina</taxon>
        <taxon>Sordariomycetes</taxon>
        <taxon>Sordariomycetidae</taxon>
        <taxon>Sordariales</taxon>
        <taxon>Podosporaceae</taxon>
        <taxon>Podospora</taxon>
    </lineage>
</organism>
<evidence type="ECO:0000313" key="1">
    <source>
        <dbReference type="EMBL" id="KAK3693047.1"/>
    </source>
</evidence>